<dbReference type="Proteomes" id="UP000623608">
    <property type="component" value="Unassembled WGS sequence"/>
</dbReference>
<proteinExistence type="inferred from homology"/>
<accession>A0A919NZE2</accession>
<dbReference type="InterPro" id="IPR050261">
    <property type="entry name" value="FrsA_esterase"/>
</dbReference>
<dbReference type="InterPro" id="IPR029058">
    <property type="entry name" value="AB_hydrolase_fold"/>
</dbReference>
<keyword evidence="4" id="KW-1185">Reference proteome</keyword>
<sequence>MSGVRSIWWATAVPGYEAPFDTAHLRVFYPAKPTGSDAERLSGVFPADPALAPYPVVIIVSGVNVGQEAYRWLAVALAERGYVAVTYDWVGELFGGLKGITPGVILDAAKPDAYGTRATTPSVPAVIEALREMTGPVAGLLDLDNVALIGHSAGGTVVLQSARFFPQVKAVAAYGTHTMVATMLGWPAGTVVPAQVDSAVLLMAGERDGVINGSADRYGEEAATRKDPISRTFDEALPDRDGANLLVTLAGANHFGIVHPVDETAARAFLDLPAERDPALTRAALADVTAAFLDVHLRGADGDALDKALENPDVAETRRR</sequence>
<comment type="similarity">
    <text evidence="1">Belongs to the AB hydrolase superfamily.</text>
</comment>
<dbReference type="SUPFAM" id="SSF53474">
    <property type="entry name" value="alpha/beta-Hydrolases"/>
    <property type="match status" value="1"/>
</dbReference>
<comment type="caution">
    <text evidence="3">The sequence shown here is derived from an EMBL/GenBank/DDBJ whole genome shotgun (WGS) entry which is preliminary data.</text>
</comment>
<dbReference type="Gene3D" id="3.40.50.1820">
    <property type="entry name" value="alpha/beta hydrolase"/>
    <property type="match status" value="1"/>
</dbReference>
<protein>
    <recommendedName>
        <fullName evidence="2">Dienelactone hydrolase domain-containing protein</fullName>
    </recommendedName>
</protein>
<dbReference type="AlphaFoldDB" id="A0A919NZE2"/>
<evidence type="ECO:0000313" key="4">
    <source>
        <dbReference type="Proteomes" id="UP000623608"/>
    </source>
</evidence>
<dbReference type="InterPro" id="IPR002925">
    <property type="entry name" value="Dienelactn_hydro"/>
</dbReference>
<dbReference type="RefSeq" id="WP_203813893.1">
    <property type="nucleotide sequence ID" value="NZ_BOMY01000055.1"/>
</dbReference>
<dbReference type="EMBL" id="BOMY01000055">
    <property type="protein sequence ID" value="GIF26112.1"/>
    <property type="molecule type" value="Genomic_DNA"/>
</dbReference>
<dbReference type="GO" id="GO:0016787">
    <property type="term" value="F:hydrolase activity"/>
    <property type="evidence" value="ECO:0007669"/>
    <property type="project" value="InterPro"/>
</dbReference>
<dbReference type="PANTHER" id="PTHR22946">
    <property type="entry name" value="DIENELACTONE HYDROLASE DOMAIN-CONTAINING PROTEIN-RELATED"/>
    <property type="match status" value="1"/>
</dbReference>
<evidence type="ECO:0000256" key="1">
    <source>
        <dbReference type="ARBA" id="ARBA00008645"/>
    </source>
</evidence>
<dbReference type="Pfam" id="PF01738">
    <property type="entry name" value="DLH"/>
    <property type="match status" value="1"/>
</dbReference>
<name>A0A919NZE2_9ACTN</name>
<reference evidence="3" key="1">
    <citation type="submission" date="2021-01" db="EMBL/GenBank/DDBJ databases">
        <title>Whole genome shotgun sequence of Actinoplanes tereljensis NBRC 105297.</title>
        <authorList>
            <person name="Komaki H."/>
            <person name="Tamura T."/>
        </authorList>
    </citation>
    <scope>NUCLEOTIDE SEQUENCE</scope>
    <source>
        <strain evidence="3">NBRC 105297</strain>
    </source>
</reference>
<evidence type="ECO:0000313" key="3">
    <source>
        <dbReference type="EMBL" id="GIF26112.1"/>
    </source>
</evidence>
<organism evidence="3 4">
    <name type="scientific">Paractinoplanes tereljensis</name>
    <dbReference type="NCBI Taxonomy" id="571912"/>
    <lineage>
        <taxon>Bacteria</taxon>
        <taxon>Bacillati</taxon>
        <taxon>Actinomycetota</taxon>
        <taxon>Actinomycetes</taxon>
        <taxon>Micromonosporales</taxon>
        <taxon>Micromonosporaceae</taxon>
        <taxon>Paractinoplanes</taxon>
    </lineage>
</organism>
<evidence type="ECO:0000259" key="2">
    <source>
        <dbReference type="Pfam" id="PF01738"/>
    </source>
</evidence>
<gene>
    <name evidence="3" type="ORF">Ate02nite_88420</name>
</gene>
<feature type="domain" description="Dienelactone hydrolase" evidence="2">
    <location>
        <begin position="47"/>
        <end position="216"/>
    </location>
</feature>